<dbReference type="EMBL" id="LR796798">
    <property type="protein sequence ID" value="CAB4166950.1"/>
    <property type="molecule type" value="Genomic_DNA"/>
</dbReference>
<dbReference type="InterPro" id="IPR000330">
    <property type="entry name" value="SNF2_N"/>
</dbReference>
<evidence type="ECO:0000313" key="4">
    <source>
        <dbReference type="EMBL" id="CAB4166950.1"/>
    </source>
</evidence>
<dbReference type="CDD" id="cd18793">
    <property type="entry name" value="SF2_C_SNF"/>
    <property type="match status" value="1"/>
</dbReference>
<organism evidence="6">
    <name type="scientific">uncultured Caudovirales phage</name>
    <dbReference type="NCBI Taxonomy" id="2100421"/>
    <lineage>
        <taxon>Viruses</taxon>
        <taxon>Duplodnaviria</taxon>
        <taxon>Heunggongvirae</taxon>
        <taxon>Uroviricota</taxon>
        <taxon>Caudoviricetes</taxon>
        <taxon>Peduoviridae</taxon>
        <taxon>Maltschvirus</taxon>
        <taxon>Maltschvirus maltsch</taxon>
    </lineage>
</organism>
<evidence type="ECO:0000259" key="2">
    <source>
        <dbReference type="PROSITE" id="PS51192"/>
    </source>
</evidence>
<dbReference type="InterPro" id="IPR027417">
    <property type="entry name" value="P-loop_NTPase"/>
</dbReference>
<accession>A0A6J5QE98</accession>
<evidence type="ECO:0000313" key="6">
    <source>
        <dbReference type="EMBL" id="CAB4179445.1"/>
    </source>
</evidence>
<evidence type="ECO:0000313" key="8">
    <source>
        <dbReference type="EMBL" id="CAB4193521.1"/>
    </source>
</evidence>
<dbReference type="EMBL" id="LR797196">
    <property type="protein sequence ID" value="CAB4193521.1"/>
    <property type="molecule type" value="Genomic_DNA"/>
</dbReference>
<gene>
    <name evidence="6" type="ORF">UFOVP1034_109</name>
    <name evidence="7" type="ORF">UFOVP1177_109</name>
    <name evidence="8" type="ORF">UFOVP1243_96</name>
    <name evidence="9" type="ORF">UFOVP1581_49</name>
    <name evidence="4" type="ORF">UFOVP854_49</name>
    <name evidence="5" type="ORF">UFOVP964_49</name>
</gene>
<dbReference type="GO" id="GO:0004386">
    <property type="term" value="F:helicase activity"/>
    <property type="evidence" value="ECO:0007669"/>
    <property type="project" value="UniProtKB-KW"/>
</dbReference>
<dbReference type="EMBL" id="LR796979">
    <property type="protein sequence ID" value="CAB4179445.1"/>
    <property type="molecule type" value="Genomic_DNA"/>
</dbReference>
<feature type="domain" description="Helicase C-terminal" evidence="3">
    <location>
        <begin position="365"/>
        <end position="517"/>
    </location>
</feature>
<proteinExistence type="predicted"/>
<dbReference type="PROSITE" id="PS51194">
    <property type="entry name" value="HELICASE_CTER"/>
    <property type="match status" value="1"/>
</dbReference>
<dbReference type="InterPro" id="IPR014001">
    <property type="entry name" value="Helicase_ATP-bd"/>
</dbReference>
<dbReference type="InterPro" id="IPR038718">
    <property type="entry name" value="SNF2-like_sf"/>
</dbReference>
<dbReference type="GO" id="GO:0005524">
    <property type="term" value="F:ATP binding"/>
    <property type="evidence" value="ECO:0007669"/>
    <property type="project" value="InterPro"/>
</dbReference>
<dbReference type="PROSITE" id="PS51192">
    <property type="entry name" value="HELICASE_ATP_BIND_1"/>
    <property type="match status" value="1"/>
</dbReference>
<dbReference type="InterPro" id="IPR001650">
    <property type="entry name" value="Helicase_C-like"/>
</dbReference>
<keyword evidence="6" id="KW-0347">Helicase</keyword>
<reference evidence="6" key="1">
    <citation type="submission" date="2020-05" db="EMBL/GenBank/DDBJ databases">
        <authorList>
            <person name="Chiriac C."/>
            <person name="Salcher M."/>
            <person name="Ghai R."/>
            <person name="Kavagutti S V."/>
        </authorList>
    </citation>
    <scope>NUCLEOTIDE SEQUENCE</scope>
</reference>
<dbReference type="SUPFAM" id="SSF52540">
    <property type="entry name" value="P-loop containing nucleoside triphosphate hydrolases"/>
    <property type="match status" value="2"/>
</dbReference>
<dbReference type="SMART" id="SM00487">
    <property type="entry name" value="DEXDc"/>
    <property type="match status" value="1"/>
</dbReference>
<dbReference type="PANTHER" id="PTHR45766">
    <property type="entry name" value="DNA ANNEALING HELICASE AND ENDONUCLEASE ZRANB3 FAMILY MEMBER"/>
    <property type="match status" value="1"/>
</dbReference>
<keyword evidence="6" id="KW-0067">ATP-binding</keyword>
<sequence length="539" mass="60417">MFIGELKPYQVDDVTRMVERQRMLVAYEMGLGKTCMTIAALEQLKAEGTLTKPTLVIALSSLKYQWQKEINKFSDDYSSVIDGSATTRFVRWERDMGWEQHTGYIIANYETIVADWDIVKNYEWGAIVCDEATAIKSFRSQRSKRVKELSRSVDIKFALTGTPIENGRPEELYSIMQFVDSKVLGRFDLFDQTFIVRNHFGGVQRYRNLPIFHEKMKQVAVRKIQKDPDVSPFLPETIHLEPILIPLDKAGKELYSKISSDLIQELTEAKELLGGSFSLDAHYGQGYQAGSAADKLRGSIMSKITSLRMLCDSPQLLVDSSTKFRNGWKEIDGERISMEGSKGGSAYVAGLEAAGELSKAKRSPKLEAIIDYVVEHIEANEDHKVVMFTCYLGMLPLIQEALLKKKVVSTPYSGLLNAKEKEESKTLFQTSKDVRVLVSSDAGGYGVDLPQANLLVNLDLPWSSGTAVQRNSRIRRASSLWSHVVIQDFLVLDSIEERQHQMLMQKNAVADAVMDGEGINQKGGVDLTVGSLLNFLKGE</sequence>
<keyword evidence="6" id="KW-0547">Nucleotide-binding</keyword>
<evidence type="ECO:0000259" key="3">
    <source>
        <dbReference type="PROSITE" id="PS51194"/>
    </source>
</evidence>
<keyword evidence="1" id="KW-0378">Hydrolase</keyword>
<evidence type="ECO:0000313" key="7">
    <source>
        <dbReference type="EMBL" id="CAB4189153.1"/>
    </source>
</evidence>
<dbReference type="GO" id="GO:0006281">
    <property type="term" value="P:DNA repair"/>
    <property type="evidence" value="ECO:0007669"/>
    <property type="project" value="TreeGrafter"/>
</dbReference>
<dbReference type="PANTHER" id="PTHR45766:SF6">
    <property type="entry name" value="SWI_SNF-RELATED MATRIX-ASSOCIATED ACTIN-DEPENDENT REGULATOR OF CHROMATIN SUBFAMILY A-LIKE PROTEIN 1"/>
    <property type="match status" value="1"/>
</dbReference>
<dbReference type="CDD" id="cd17919">
    <property type="entry name" value="DEXHc_Snf"/>
    <property type="match status" value="1"/>
</dbReference>
<dbReference type="EMBL" id="LR796924">
    <property type="protein sequence ID" value="CAB4174433.1"/>
    <property type="molecule type" value="Genomic_DNA"/>
</dbReference>
<evidence type="ECO:0000256" key="1">
    <source>
        <dbReference type="ARBA" id="ARBA00022801"/>
    </source>
</evidence>
<dbReference type="GO" id="GO:0016787">
    <property type="term" value="F:hydrolase activity"/>
    <property type="evidence" value="ECO:0007669"/>
    <property type="project" value="UniProtKB-KW"/>
</dbReference>
<dbReference type="InterPro" id="IPR049730">
    <property type="entry name" value="SNF2/RAD54-like_C"/>
</dbReference>
<dbReference type="EMBL" id="LR797132">
    <property type="protein sequence ID" value="CAB4189153.1"/>
    <property type="molecule type" value="Genomic_DNA"/>
</dbReference>
<protein>
    <submittedName>
        <fullName evidence="6">HepA Superfamily II DNA/RNA helicases, SNF2 family</fullName>
    </submittedName>
</protein>
<dbReference type="GO" id="GO:0031297">
    <property type="term" value="P:replication fork processing"/>
    <property type="evidence" value="ECO:0007669"/>
    <property type="project" value="TreeGrafter"/>
</dbReference>
<dbReference type="Gene3D" id="3.40.50.10810">
    <property type="entry name" value="Tandem AAA-ATPase domain"/>
    <property type="match status" value="1"/>
</dbReference>
<dbReference type="SMART" id="SM00490">
    <property type="entry name" value="HELICc"/>
    <property type="match status" value="1"/>
</dbReference>
<evidence type="ECO:0000313" key="9">
    <source>
        <dbReference type="EMBL" id="CAB5231260.1"/>
    </source>
</evidence>
<feature type="domain" description="Helicase ATP-binding" evidence="2">
    <location>
        <begin position="14"/>
        <end position="181"/>
    </location>
</feature>
<dbReference type="EMBL" id="LR798433">
    <property type="protein sequence ID" value="CAB5231260.1"/>
    <property type="molecule type" value="Genomic_DNA"/>
</dbReference>
<name>A0A6J5QE98_9CAUD</name>
<dbReference type="Pfam" id="PF00271">
    <property type="entry name" value="Helicase_C"/>
    <property type="match status" value="1"/>
</dbReference>
<dbReference type="Gene3D" id="3.40.50.300">
    <property type="entry name" value="P-loop containing nucleotide triphosphate hydrolases"/>
    <property type="match status" value="1"/>
</dbReference>
<evidence type="ECO:0000313" key="5">
    <source>
        <dbReference type="EMBL" id="CAB4174433.1"/>
    </source>
</evidence>
<dbReference type="Pfam" id="PF00176">
    <property type="entry name" value="SNF2-rel_dom"/>
    <property type="match status" value="1"/>
</dbReference>